<dbReference type="GO" id="GO:0051301">
    <property type="term" value="P:cell division"/>
    <property type="evidence" value="ECO:0007669"/>
    <property type="project" value="UniProtKB-KW"/>
</dbReference>
<keyword evidence="2" id="KW-0498">Mitosis</keyword>
<evidence type="ECO:0000256" key="2">
    <source>
        <dbReference type="ARBA" id="ARBA00022776"/>
    </source>
</evidence>
<keyword evidence="8" id="KW-1185">Reference proteome</keyword>
<dbReference type="GO" id="GO:0005634">
    <property type="term" value="C:nucleus"/>
    <property type="evidence" value="ECO:0007669"/>
    <property type="project" value="TreeGrafter"/>
</dbReference>
<protein>
    <submittedName>
        <fullName evidence="7">Uncharacterized protein</fullName>
    </submittedName>
</protein>
<dbReference type="STRING" id="36166.T1GHG7"/>
<dbReference type="GO" id="GO:0003677">
    <property type="term" value="F:DNA binding"/>
    <property type="evidence" value="ECO:0007669"/>
    <property type="project" value="TreeGrafter"/>
</dbReference>
<organism evidence="7 8">
    <name type="scientific">Megaselia scalaris</name>
    <name type="common">Humpbacked fly</name>
    <name type="synonym">Phora scalaris</name>
    <dbReference type="NCBI Taxonomy" id="36166"/>
    <lineage>
        <taxon>Eukaryota</taxon>
        <taxon>Metazoa</taxon>
        <taxon>Ecdysozoa</taxon>
        <taxon>Arthropoda</taxon>
        <taxon>Hexapoda</taxon>
        <taxon>Insecta</taxon>
        <taxon>Pterygota</taxon>
        <taxon>Neoptera</taxon>
        <taxon>Endopterygota</taxon>
        <taxon>Diptera</taxon>
        <taxon>Brachycera</taxon>
        <taxon>Muscomorpha</taxon>
        <taxon>Platypezoidea</taxon>
        <taxon>Phoridae</taxon>
        <taxon>Megaseliini</taxon>
        <taxon>Megaselia</taxon>
    </lineage>
</organism>
<dbReference type="PANTHER" id="PTHR18937:SF12">
    <property type="entry name" value="STRUCTURAL MAINTENANCE OF CHROMOSOMES PROTEIN"/>
    <property type="match status" value="1"/>
</dbReference>
<reference evidence="8" key="1">
    <citation type="submission" date="2013-02" db="EMBL/GenBank/DDBJ databases">
        <authorList>
            <person name="Hughes D."/>
        </authorList>
    </citation>
    <scope>NUCLEOTIDE SEQUENCE</scope>
    <source>
        <strain>Durham</strain>
        <strain evidence="8">NC isolate 2 -- Noor lab</strain>
    </source>
</reference>
<evidence type="ECO:0000313" key="8">
    <source>
        <dbReference type="Proteomes" id="UP000015102"/>
    </source>
</evidence>
<evidence type="ECO:0000256" key="6">
    <source>
        <dbReference type="SAM" id="MobiDB-lite"/>
    </source>
</evidence>
<evidence type="ECO:0000256" key="3">
    <source>
        <dbReference type="ARBA" id="ARBA00023242"/>
    </source>
</evidence>
<feature type="region of interest" description="Disordered" evidence="6">
    <location>
        <begin position="149"/>
        <end position="168"/>
    </location>
</feature>
<sequence>NVERWERSVQDEEDALEQLKLAEARYRKEIDEDKEKIEALKHKKNSKKTGIDEMEEEIAKARKEVANLAKEIHSIGSICAGIEAKIESKKNERHNLLLQAKMDCIQIPLVKGSLDDACQSQNESGNTSSMVSESENKIEVDYRLLGRDKRDENTYKKTNDHLQKDLQA</sequence>
<dbReference type="HOGENOM" id="CLU_1590544_0_0_1"/>
<feature type="coiled-coil region" evidence="5">
    <location>
        <begin position="2"/>
        <end position="71"/>
    </location>
</feature>
<dbReference type="AlphaFoldDB" id="T1GHG7"/>
<dbReference type="EMBL" id="CAQQ02142583">
    <property type="status" value="NOT_ANNOTATED_CDS"/>
    <property type="molecule type" value="Genomic_DNA"/>
</dbReference>
<keyword evidence="1" id="KW-0132">Cell division</keyword>
<dbReference type="Proteomes" id="UP000015102">
    <property type="component" value="Unassembled WGS sequence"/>
</dbReference>
<dbReference type="GO" id="GO:0007062">
    <property type="term" value="P:sister chromatid cohesion"/>
    <property type="evidence" value="ECO:0007669"/>
    <property type="project" value="TreeGrafter"/>
</dbReference>
<evidence type="ECO:0000313" key="7">
    <source>
        <dbReference type="EnsemblMetazoa" id="MESCA002867-PA"/>
    </source>
</evidence>
<keyword evidence="4" id="KW-0131">Cell cycle</keyword>
<keyword evidence="5" id="KW-0175">Coiled coil</keyword>
<proteinExistence type="predicted"/>
<evidence type="ECO:0000256" key="5">
    <source>
        <dbReference type="SAM" id="Coils"/>
    </source>
</evidence>
<evidence type="ECO:0000256" key="4">
    <source>
        <dbReference type="ARBA" id="ARBA00023306"/>
    </source>
</evidence>
<dbReference type="GO" id="GO:0008278">
    <property type="term" value="C:cohesin complex"/>
    <property type="evidence" value="ECO:0007669"/>
    <property type="project" value="TreeGrafter"/>
</dbReference>
<dbReference type="EnsemblMetazoa" id="MESCA002867-RA">
    <property type="protein sequence ID" value="MESCA002867-PA"/>
    <property type="gene ID" value="MESCA002867"/>
</dbReference>
<keyword evidence="3" id="KW-0539">Nucleus</keyword>
<accession>T1GHG7</accession>
<reference evidence="7" key="2">
    <citation type="submission" date="2015-06" db="UniProtKB">
        <authorList>
            <consortium name="EnsemblMetazoa"/>
        </authorList>
    </citation>
    <scope>IDENTIFICATION</scope>
</reference>
<dbReference type="PANTHER" id="PTHR18937">
    <property type="entry name" value="STRUCTURAL MAINTENANCE OF CHROMOSOMES SMC FAMILY MEMBER"/>
    <property type="match status" value="1"/>
</dbReference>
<evidence type="ECO:0000256" key="1">
    <source>
        <dbReference type="ARBA" id="ARBA00022618"/>
    </source>
</evidence>
<name>T1GHG7_MEGSC</name>